<dbReference type="PANTHER" id="PTHR42788:SF13">
    <property type="entry name" value="ALIPHATIC SULFONATES IMPORT ATP-BINDING PROTEIN SSUB"/>
    <property type="match status" value="1"/>
</dbReference>
<dbReference type="PANTHER" id="PTHR42788">
    <property type="entry name" value="TAURINE IMPORT ATP-BINDING PROTEIN-RELATED"/>
    <property type="match status" value="1"/>
</dbReference>
<name>A0A7W5Z4Z3_9HYPH</name>
<reference evidence="6 7" key="1">
    <citation type="submission" date="2020-08" db="EMBL/GenBank/DDBJ databases">
        <title>Genomic Encyclopedia of Type Strains, Phase IV (KMG-IV): sequencing the most valuable type-strain genomes for metagenomic binning, comparative biology and taxonomic classification.</title>
        <authorList>
            <person name="Goeker M."/>
        </authorList>
    </citation>
    <scope>NUCLEOTIDE SEQUENCE [LARGE SCALE GENOMIC DNA]</scope>
    <source>
        <strain evidence="6 7">DSM 28760</strain>
    </source>
</reference>
<protein>
    <submittedName>
        <fullName evidence="6">ABC-type nitrate/sulfonate/bicarbonate transport system ATPase subunit</fullName>
    </submittedName>
</protein>
<dbReference type="Pfam" id="PF00005">
    <property type="entry name" value="ABC_tran"/>
    <property type="match status" value="1"/>
</dbReference>
<keyword evidence="7" id="KW-1185">Reference proteome</keyword>
<organism evidence="6 7">
    <name type="scientific">Pseudochelatococcus contaminans</name>
    <dbReference type="NCBI Taxonomy" id="1538103"/>
    <lineage>
        <taxon>Bacteria</taxon>
        <taxon>Pseudomonadati</taxon>
        <taxon>Pseudomonadota</taxon>
        <taxon>Alphaproteobacteria</taxon>
        <taxon>Hyphomicrobiales</taxon>
        <taxon>Chelatococcaceae</taxon>
        <taxon>Pseudochelatococcus</taxon>
    </lineage>
</organism>
<dbReference type="InterPro" id="IPR003439">
    <property type="entry name" value="ABC_transporter-like_ATP-bd"/>
</dbReference>
<feature type="domain" description="ABC transporter" evidence="5">
    <location>
        <begin position="17"/>
        <end position="248"/>
    </location>
</feature>
<evidence type="ECO:0000313" key="6">
    <source>
        <dbReference type="EMBL" id="MBB3810281.1"/>
    </source>
</evidence>
<keyword evidence="2" id="KW-0813">Transport</keyword>
<dbReference type="InterPro" id="IPR027417">
    <property type="entry name" value="P-loop_NTPase"/>
</dbReference>
<sequence length="278" mass="29994">MSHASFSASATSGVPALDIRNLEKTFHVRDNDVHVLSGINLTVEAGEFITIVGASGCGKSTLLRLILGLDRDYEGDVRVNGETVSGPGPDRAIVFQEHRLLPWLTAEGNVGTALLYSGLTRQEKREAIRDHLELVGLSAFATAYPGQLSGGMAQRVSIARALVNRPRFLLLDEPLGALDALTRLRLQDELKRIVANEGSTAVLVTHDVDEAVYLGHRIVVLHPRPGRIAAILPVPAAAREDRSSPEFVALRDEVLGLLGVESGKSAVRHRETETRVAV</sequence>
<evidence type="ECO:0000259" key="5">
    <source>
        <dbReference type="PROSITE" id="PS50893"/>
    </source>
</evidence>
<gene>
    <name evidence="6" type="ORF">FHS81_002377</name>
</gene>
<dbReference type="Gene3D" id="3.40.50.300">
    <property type="entry name" value="P-loop containing nucleotide triphosphate hydrolases"/>
    <property type="match status" value="1"/>
</dbReference>
<evidence type="ECO:0000256" key="2">
    <source>
        <dbReference type="ARBA" id="ARBA00022448"/>
    </source>
</evidence>
<keyword evidence="3" id="KW-0547">Nucleotide-binding</keyword>
<dbReference type="CDD" id="cd03293">
    <property type="entry name" value="ABC_NrtD_SsuB_transporters"/>
    <property type="match status" value="1"/>
</dbReference>
<keyword evidence="4" id="KW-0067">ATP-binding</keyword>
<dbReference type="SMART" id="SM00382">
    <property type="entry name" value="AAA"/>
    <property type="match status" value="1"/>
</dbReference>
<accession>A0A7W5Z4Z3</accession>
<dbReference type="GO" id="GO:0016887">
    <property type="term" value="F:ATP hydrolysis activity"/>
    <property type="evidence" value="ECO:0007669"/>
    <property type="project" value="InterPro"/>
</dbReference>
<comment type="similarity">
    <text evidence="1">Belongs to the ABC transporter superfamily.</text>
</comment>
<dbReference type="SUPFAM" id="SSF52540">
    <property type="entry name" value="P-loop containing nucleoside triphosphate hydrolases"/>
    <property type="match status" value="1"/>
</dbReference>
<dbReference type="RefSeq" id="WP_183753174.1">
    <property type="nucleotide sequence ID" value="NZ_JACICC010000005.1"/>
</dbReference>
<evidence type="ECO:0000313" key="7">
    <source>
        <dbReference type="Proteomes" id="UP000537592"/>
    </source>
</evidence>
<dbReference type="AlphaFoldDB" id="A0A7W5Z4Z3"/>
<proteinExistence type="inferred from homology"/>
<dbReference type="PROSITE" id="PS00211">
    <property type="entry name" value="ABC_TRANSPORTER_1"/>
    <property type="match status" value="1"/>
</dbReference>
<dbReference type="GO" id="GO:0005524">
    <property type="term" value="F:ATP binding"/>
    <property type="evidence" value="ECO:0007669"/>
    <property type="project" value="UniProtKB-KW"/>
</dbReference>
<evidence type="ECO:0000256" key="3">
    <source>
        <dbReference type="ARBA" id="ARBA00022741"/>
    </source>
</evidence>
<comment type="caution">
    <text evidence="6">The sequence shown here is derived from an EMBL/GenBank/DDBJ whole genome shotgun (WGS) entry which is preliminary data.</text>
</comment>
<dbReference type="Proteomes" id="UP000537592">
    <property type="component" value="Unassembled WGS sequence"/>
</dbReference>
<evidence type="ECO:0000256" key="4">
    <source>
        <dbReference type="ARBA" id="ARBA00022840"/>
    </source>
</evidence>
<dbReference type="InterPro" id="IPR003593">
    <property type="entry name" value="AAA+_ATPase"/>
</dbReference>
<dbReference type="InterPro" id="IPR050166">
    <property type="entry name" value="ABC_transporter_ATP-bind"/>
</dbReference>
<dbReference type="InterPro" id="IPR017871">
    <property type="entry name" value="ABC_transporter-like_CS"/>
</dbReference>
<dbReference type="PROSITE" id="PS50893">
    <property type="entry name" value="ABC_TRANSPORTER_2"/>
    <property type="match status" value="1"/>
</dbReference>
<evidence type="ECO:0000256" key="1">
    <source>
        <dbReference type="ARBA" id="ARBA00005417"/>
    </source>
</evidence>
<dbReference type="EMBL" id="JACICC010000005">
    <property type="protein sequence ID" value="MBB3810281.1"/>
    <property type="molecule type" value="Genomic_DNA"/>
</dbReference>